<evidence type="ECO:0000256" key="1">
    <source>
        <dbReference type="SAM" id="MobiDB-lite"/>
    </source>
</evidence>
<feature type="compositionally biased region" description="Polar residues" evidence="1">
    <location>
        <begin position="30"/>
        <end position="39"/>
    </location>
</feature>
<feature type="region of interest" description="Disordered" evidence="1">
    <location>
        <begin position="139"/>
        <end position="168"/>
    </location>
</feature>
<organism evidence="2 3">
    <name type="scientific">Brassica rapa subsp. trilocularis</name>
    <dbReference type="NCBI Taxonomy" id="1813537"/>
    <lineage>
        <taxon>Eukaryota</taxon>
        <taxon>Viridiplantae</taxon>
        <taxon>Streptophyta</taxon>
        <taxon>Embryophyta</taxon>
        <taxon>Tracheophyta</taxon>
        <taxon>Spermatophyta</taxon>
        <taxon>Magnoliopsida</taxon>
        <taxon>eudicotyledons</taxon>
        <taxon>Gunneridae</taxon>
        <taxon>Pentapetalae</taxon>
        <taxon>rosids</taxon>
        <taxon>malvids</taxon>
        <taxon>Brassicales</taxon>
        <taxon>Brassicaceae</taxon>
        <taxon>Brassiceae</taxon>
        <taxon>Brassica</taxon>
    </lineage>
</organism>
<reference evidence="2 3" key="1">
    <citation type="submission" date="2021-03" db="EMBL/GenBank/DDBJ databases">
        <authorList>
            <person name="King G.J."/>
            <person name="Bancroft I."/>
            <person name="Baten A."/>
            <person name="Bloomfield J."/>
            <person name="Borpatragohain P."/>
            <person name="He Z."/>
            <person name="Irish N."/>
            <person name="Irwin J."/>
            <person name="Liu K."/>
            <person name="Mauleon R.P."/>
            <person name="Moore J."/>
            <person name="Morris R."/>
            <person name="Ostergaard L."/>
            <person name="Wang B."/>
            <person name="Wells R."/>
        </authorList>
    </citation>
    <scope>NUCLEOTIDE SEQUENCE [LARGE SCALE GENOMIC DNA]</scope>
    <source>
        <strain evidence="2">R-o-18</strain>
        <tissue evidence="2">Leaf</tissue>
    </source>
</reference>
<feature type="compositionally biased region" description="Polar residues" evidence="1">
    <location>
        <begin position="8"/>
        <end position="20"/>
    </location>
</feature>
<feature type="region of interest" description="Disordered" evidence="1">
    <location>
        <begin position="1"/>
        <end position="46"/>
    </location>
</feature>
<feature type="region of interest" description="Disordered" evidence="1">
    <location>
        <begin position="62"/>
        <end position="122"/>
    </location>
</feature>
<keyword evidence="3" id="KW-1185">Reference proteome</keyword>
<evidence type="ECO:0000313" key="3">
    <source>
        <dbReference type="Proteomes" id="UP000823674"/>
    </source>
</evidence>
<proteinExistence type="predicted"/>
<sequence>MTSRHTRSNAQGPLHQLTNEELTRLERQNRQQPRTTDTNMGDHGNMDDLTAALALIQQQMQNQQQQMQQMHQTIQNQQQAAQEQPAENAAREERGALIGERNLPRNFATNRSPINPPPCTRQDYEIKPALIGLKESEQLPAEQADERNSEPAVETGSPRSEQPAEAVRPIPEAVPPREYIPKVPYPVPAKILTEDPLELALVRAEAEHSVVNIDADGYAKMLDSARSMGRMVA</sequence>
<name>A0ABQ7LRX6_BRACM</name>
<feature type="non-terminal residue" evidence="2">
    <location>
        <position position="233"/>
    </location>
</feature>
<dbReference type="EMBL" id="JADBGQ010000007">
    <property type="protein sequence ID" value="KAG5388775.1"/>
    <property type="molecule type" value="Genomic_DNA"/>
</dbReference>
<comment type="caution">
    <text evidence="2">The sequence shown here is derived from an EMBL/GenBank/DDBJ whole genome shotgun (WGS) entry which is preliminary data.</text>
</comment>
<protein>
    <submittedName>
        <fullName evidence="2">Uncharacterized protein</fullName>
    </submittedName>
</protein>
<dbReference type="Proteomes" id="UP000823674">
    <property type="component" value="Chromosome A08"/>
</dbReference>
<gene>
    <name evidence="2" type="primary">A08g505110.1_BraROA</name>
    <name evidence="2" type="ORF">IGI04_030316</name>
</gene>
<accession>A0ABQ7LRX6</accession>
<feature type="compositionally biased region" description="Low complexity" evidence="1">
    <location>
        <begin position="62"/>
        <end position="88"/>
    </location>
</feature>
<evidence type="ECO:0000313" key="2">
    <source>
        <dbReference type="EMBL" id="KAG5388775.1"/>
    </source>
</evidence>